<dbReference type="PANTHER" id="PTHR38471">
    <property type="entry name" value="FOUR HELIX BUNDLE PROTEIN"/>
    <property type="match status" value="1"/>
</dbReference>
<dbReference type="NCBIfam" id="NF008911">
    <property type="entry name" value="PRK12275.1-2"/>
    <property type="match status" value="1"/>
</dbReference>
<dbReference type="InterPro" id="IPR012657">
    <property type="entry name" value="23S_rRNA-intervening_sequence"/>
</dbReference>
<dbReference type="OrthoDB" id="9811959at2"/>
<dbReference type="CDD" id="cd16377">
    <property type="entry name" value="23S_rRNA_IVP_like"/>
    <property type="match status" value="1"/>
</dbReference>
<organism evidence="1 2">
    <name type="scientific">Daejeonella rubra</name>
    <dbReference type="NCBI Taxonomy" id="990371"/>
    <lineage>
        <taxon>Bacteria</taxon>
        <taxon>Pseudomonadati</taxon>
        <taxon>Bacteroidota</taxon>
        <taxon>Sphingobacteriia</taxon>
        <taxon>Sphingobacteriales</taxon>
        <taxon>Sphingobacteriaceae</taxon>
        <taxon>Daejeonella</taxon>
    </lineage>
</organism>
<dbReference type="AlphaFoldDB" id="A0A1G9VRW9"/>
<proteinExistence type="predicted"/>
<protein>
    <submittedName>
        <fullName evidence="1">Four helix bundle protein</fullName>
    </submittedName>
</protein>
<gene>
    <name evidence="1" type="ORF">SAMN05421813_12226</name>
</gene>
<dbReference type="EMBL" id="FNHH01000022">
    <property type="protein sequence ID" value="SDM75012.1"/>
    <property type="molecule type" value="Genomic_DNA"/>
</dbReference>
<dbReference type="STRING" id="990371.SAMN05421813_12226"/>
<dbReference type="SUPFAM" id="SSF158446">
    <property type="entry name" value="IVS-encoded protein-like"/>
    <property type="match status" value="1"/>
</dbReference>
<reference evidence="2" key="1">
    <citation type="submission" date="2016-10" db="EMBL/GenBank/DDBJ databases">
        <authorList>
            <person name="Varghese N."/>
            <person name="Submissions S."/>
        </authorList>
    </citation>
    <scope>NUCLEOTIDE SEQUENCE [LARGE SCALE GENOMIC DNA]</scope>
    <source>
        <strain evidence="2">DSM 24536</strain>
    </source>
</reference>
<dbReference type="Proteomes" id="UP000199226">
    <property type="component" value="Unassembled WGS sequence"/>
</dbReference>
<dbReference type="PANTHER" id="PTHR38471:SF2">
    <property type="entry name" value="FOUR HELIX BUNDLE PROTEIN"/>
    <property type="match status" value="1"/>
</dbReference>
<evidence type="ECO:0000313" key="1">
    <source>
        <dbReference type="EMBL" id="SDM75012.1"/>
    </source>
</evidence>
<sequence>MHKYKELKLWQKSIDLVTSVYLLTSSFPQGEKFGLVSQINRSAVSIPSNIAEGAGRNSDKEFIQFLSIAHASSYELETQLIISKNLNYLSVEELNHLIEQIEEVQKMNYSIQSKFKQKV</sequence>
<dbReference type="Gene3D" id="1.20.1440.60">
    <property type="entry name" value="23S rRNA-intervening sequence"/>
    <property type="match status" value="1"/>
</dbReference>
<name>A0A1G9VRW9_9SPHI</name>
<accession>A0A1G9VRW9</accession>
<dbReference type="NCBIfam" id="TIGR02436">
    <property type="entry name" value="four helix bundle protein"/>
    <property type="match status" value="1"/>
</dbReference>
<dbReference type="InterPro" id="IPR036583">
    <property type="entry name" value="23S_rRNA_IVS_sf"/>
</dbReference>
<dbReference type="Pfam" id="PF05635">
    <property type="entry name" value="23S_rRNA_IVP"/>
    <property type="match status" value="1"/>
</dbReference>
<evidence type="ECO:0000313" key="2">
    <source>
        <dbReference type="Proteomes" id="UP000199226"/>
    </source>
</evidence>
<keyword evidence="2" id="KW-1185">Reference proteome</keyword>
<dbReference type="RefSeq" id="WP_090705783.1">
    <property type="nucleotide sequence ID" value="NZ_FNHH01000022.1"/>
</dbReference>